<sequence>MDRLLPGSAFFLLCSTHLAVAFTFGKPFVGLATPKPARFSLNSPLVLPPCGSSSLGPWSPNALGGRRKAVLRMSEEACDIACVVEITSEEQLNSILDGTAPEPDFEFEEEVLEPASPHIEGGVSIAEYGERLSSHEKSARVIQSLYLQRGKEVGKKRIVILEVYANWCRKCLKMSKEVFRACNQYQNEAIFLKMDAKACPDLSKKLGVRGMPTFIVYKDGERIDHFNAGNREDLNEHLEDFV</sequence>
<dbReference type="CDD" id="cd02947">
    <property type="entry name" value="TRX_family"/>
    <property type="match status" value="1"/>
</dbReference>
<dbReference type="EMBL" id="HBFK01022065">
    <property type="protein sequence ID" value="CAD8747148.1"/>
    <property type="molecule type" value="Transcribed_RNA"/>
</dbReference>
<keyword evidence="1" id="KW-0732">Signal</keyword>
<protein>
    <recommendedName>
        <fullName evidence="2">Thioredoxin domain-containing protein</fullName>
    </recommendedName>
</protein>
<evidence type="ECO:0000259" key="2">
    <source>
        <dbReference type="PROSITE" id="PS51352"/>
    </source>
</evidence>
<feature type="domain" description="Thioredoxin" evidence="2">
    <location>
        <begin position="96"/>
        <end position="242"/>
    </location>
</feature>
<evidence type="ECO:0000256" key="1">
    <source>
        <dbReference type="SAM" id="SignalP"/>
    </source>
</evidence>
<dbReference type="Gene3D" id="3.40.30.10">
    <property type="entry name" value="Glutaredoxin"/>
    <property type="match status" value="1"/>
</dbReference>
<reference evidence="3" key="1">
    <citation type="submission" date="2021-01" db="EMBL/GenBank/DDBJ databases">
        <authorList>
            <person name="Corre E."/>
            <person name="Pelletier E."/>
            <person name="Niang G."/>
            <person name="Scheremetjew M."/>
            <person name="Finn R."/>
            <person name="Kale V."/>
            <person name="Holt S."/>
            <person name="Cochrane G."/>
            <person name="Meng A."/>
            <person name="Brown T."/>
            <person name="Cohen L."/>
        </authorList>
    </citation>
    <scope>NUCLEOTIDE SEQUENCE</scope>
    <source>
        <strain evidence="3">CCMP441</strain>
    </source>
</reference>
<organism evidence="3">
    <name type="scientific">Hemiselmis andersenii</name>
    <name type="common">Cryptophyte alga</name>
    <dbReference type="NCBI Taxonomy" id="464988"/>
    <lineage>
        <taxon>Eukaryota</taxon>
        <taxon>Cryptophyceae</taxon>
        <taxon>Cryptomonadales</taxon>
        <taxon>Hemiselmidaceae</taxon>
        <taxon>Hemiselmis</taxon>
    </lineage>
</organism>
<feature type="chain" id="PRO_5030160362" description="Thioredoxin domain-containing protein" evidence="1">
    <location>
        <begin position="22"/>
        <end position="242"/>
    </location>
</feature>
<dbReference type="InterPro" id="IPR036249">
    <property type="entry name" value="Thioredoxin-like_sf"/>
</dbReference>
<proteinExistence type="predicted"/>
<dbReference type="Pfam" id="PF00085">
    <property type="entry name" value="Thioredoxin"/>
    <property type="match status" value="1"/>
</dbReference>
<dbReference type="GO" id="GO:0015035">
    <property type="term" value="F:protein-disulfide reductase activity"/>
    <property type="evidence" value="ECO:0007669"/>
    <property type="project" value="TreeGrafter"/>
</dbReference>
<dbReference type="PANTHER" id="PTHR45663">
    <property type="entry name" value="GEO12009P1"/>
    <property type="match status" value="1"/>
</dbReference>
<dbReference type="AlphaFoldDB" id="A0A6U4NA76"/>
<evidence type="ECO:0000313" key="3">
    <source>
        <dbReference type="EMBL" id="CAD8747148.1"/>
    </source>
</evidence>
<dbReference type="InterPro" id="IPR013766">
    <property type="entry name" value="Thioredoxin_domain"/>
</dbReference>
<accession>A0A6U4NA76</accession>
<name>A0A6U4NA76_HEMAN</name>
<dbReference type="PANTHER" id="PTHR45663:SF11">
    <property type="entry name" value="GEO12009P1"/>
    <property type="match status" value="1"/>
</dbReference>
<dbReference type="PROSITE" id="PS51352">
    <property type="entry name" value="THIOREDOXIN_2"/>
    <property type="match status" value="1"/>
</dbReference>
<gene>
    <name evidence="3" type="ORF">HAND1043_LOCUS13645</name>
</gene>
<dbReference type="SUPFAM" id="SSF52833">
    <property type="entry name" value="Thioredoxin-like"/>
    <property type="match status" value="1"/>
</dbReference>
<dbReference type="GO" id="GO:0005737">
    <property type="term" value="C:cytoplasm"/>
    <property type="evidence" value="ECO:0007669"/>
    <property type="project" value="TreeGrafter"/>
</dbReference>
<feature type="signal peptide" evidence="1">
    <location>
        <begin position="1"/>
        <end position="21"/>
    </location>
</feature>